<evidence type="ECO:0000256" key="6">
    <source>
        <dbReference type="ARBA" id="ARBA00022989"/>
    </source>
</evidence>
<protein>
    <submittedName>
        <fullName evidence="11">LRR receptor-like serine/threonine-protein kinase ERL1</fullName>
    </submittedName>
</protein>
<dbReference type="PANTHER" id="PTHR48063">
    <property type="entry name" value="LRR RECEPTOR-LIKE KINASE"/>
    <property type="match status" value="1"/>
</dbReference>
<keyword evidence="4" id="KW-0732">Signal</keyword>
<keyword evidence="12" id="KW-1185">Reference proteome</keyword>
<evidence type="ECO:0000259" key="10">
    <source>
        <dbReference type="Pfam" id="PF08263"/>
    </source>
</evidence>
<organism evidence="11 12">
    <name type="scientific">Mucuna pruriens</name>
    <name type="common">Velvet bean</name>
    <name type="synonym">Dolichos pruriens</name>
    <dbReference type="NCBI Taxonomy" id="157652"/>
    <lineage>
        <taxon>Eukaryota</taxon>
        <taxon>Viridiplantae</taxon>
        <taxon>Streptophyta</taxon>
        <taxon>Embryophyta</taxon>
        <taxon>Tracheophyta</taxon>
        <taxon>Spermatophyta</taxon>
        <taxon>Magnoliopsida</taxon>
        <taxon>eudicotyledons</taxon>
        <taxon>Gunneridae</taxon>
        <taxon>Pentapetalae</taxon>
        <taxon>rosids</taxon>
        <taxon>fabids</taxon>
        <taxon>Fabales</taxon>
        <taxon>Fabaceae</taxon>
        <taxon>Papilionoideae</taxon>
        <taxon>50 kb inversion clade</taxon>
        <taxon>NPAAA clade</taxon>
        <taxon>indigoferoid/millettioid clade</taxon>
        <taxon>Phaseoleae</taxon>
        <taxon>Mucuna</taxon>
    </lineage>
</organism>
<dbReference type="Gene3D" id="3.80.10.10">
    <property type="entry name" value="Ribonuclease Inhibitor"/>
    <property type="match status" value="3"/>
</dbReference>
<dbReference type="EMBL" id="QJKJ01007589">
    <property type="protein sequence ID" value="RDX82637.1"/>
    <property type="molecule type" value="Genomic_DNA"/>
</dbReference>
<dbReference type="FunFam" id="3.80.10.10:FF:000383">
    <property type="entry name" value="Leucine-rich repeat receptor protein kinase EMS1"/>
    <property type="match status" value="1"/>
</dbReference>
<dbReference type="Pfam" id="PF00560">
    <property type="entry name" value="LRR_1"/>
    <property type="match status" value="6"/>
</dbReference>
<evidence type="ECO:0000313" key="12">
    <source>
        <dbReference type="Proteomes" id="UP000257109"/>
    </source>
</evidence>
<dbReference type="InterPro" id="IPR001611">
    <property type="entry name" value="Leu-rich_rpt"/>
</dbReference>
<keyword evidence="7" id="KW-0472">Membrane</keyword>
<gene>
    <name evidence="11" type="primary">ERL1</name>
    <name evidence="11" type="ORF">CR513_36552</name>
</gene>
<feature type="domain" description="Leucine-rich repeat-containing N-terminal plant-type" evidence="10">
    <location>
        <begin position="11"/>
        <end position="43"/>
    </location>
</feature>
<evidence type="ECO:0000256" key="9">
    <source>
        <dbReference type="ARBA" id="ARBA00023180"/>
    </source>
</evidence>
<evidence type="ECO:0000256" key="1">
    <source>
        <dbReference type="ARBA" id="ARBA00004479"/>
    </source>
</evidence>
<dbReference type="GO" id="GO:0016301">
    <property type="term" value="F:kinase activity"/>
    <property type="evidence" value="ECO:0007669"/>
    <property type="project" value="UniProtKB-KW"/>
</dbReference>
<feature type="non-terminal residue" evidence="11">
    <location>
        <position position="400"/>
    </location>
</feature>
<accession>A0A371FWA3</accession>
<reference evidence="11" key="1">
    <citation type="submission" date="2018-05" db="EMBL/GenBank/DDBJ databases">
        <title>Draft genome of Mucuna pruriens seed.</title>
        <authorList>
            <person name="Nnadi N.E."/>
            <person name="Vos R."/>
            <person name="Hasami M.H."/>
            <person name="Devisetty U.K."/>
            <person name="Aguiy J.C."/>
        </authorList>
    </citation>
    <scope>NUCLEOTIDE SEQUENCE [LARGE SCALE GENOMIC DNA]</scope>
    <source>
        <strain evidence="11">JCA_2017</strain>
    </source>
</reference>
<keyword evidence="3" id="KW-0812">Transmembrane</keyword>
<dbReference type="STRING" id="157652.A0A371FWA3"/>
<dbReference type="SUPFAM" id="SSF52058">
    <property type="entry name" value="L domain-like"/>
    <property type="match status" value="1"/>
</dbReference>
<feature type="non-terminal residue" evidence="11">
    <location>
        <position position="1"/>
    </location>
</feature>
<dbReference type="InterPro" id="IPR046956">
    <property type="entry name" value="RLP23-like"/>
</dbReference>
<dbReference type="Pfam" id="PF08263">
    <property type="entry name" value="LRRNT_2"/>
    <property type="match status" value="1"/>
</dbReference>
<evidence type="ECO:0000256" key="4">
    <source>
        <dbReference type="ARBA" id="ARBA00022729"/>
    </source>
</evidence>
<dbReference type="PANTHER" id="PTHR48063:SF29">
    <property type="entry name" value="LRR RECEPTOR-LIKE KINASE FAMILY PROTEIN"/>
    <property type="match status" value="1"/>
</dbReference>
<comment type="subcellular location">
    <subcellularLocation>
        <location evidence="1">Membrane</location>
        <topology evidence="1">Single-pass type I membrane protein</topology>
    </subcellularLocation>
</comment>
<evidence type="ECO:0000313" key="11">
    <source>
        <dbReference type="EMBL" id="RDX82637.1"/>
    </source>
</evidence>
<dbReference type="InterPro" id="IPR032675">
    <property type="entry name" value="LRR_dom_sf"/>
</dbReference>
<dbReference type="Proteomes" id="UP000257109">
    <property type="component" value="Unassembled WGS sequence"/>
</dbReference>
<dbReference type="AlphaFoldDB" id="A0A371FWA3"/>
<evidence type="ECO:0000256" key="5">
    <source>
        <dbReference type="ARBA" id="ARBA00022737"/>
    </source>
</evidence>
<keyword evidence="6" id="KW-1133">Transmembrane helix</keyword>
<keyword evidence="2" id="KW-0433">Leucine-rich repeat</keyword>
<evidence type="ECO:0000256" key="7">
    <source>
        <dbReference type="ARBA" id="ARBA00023136"/>
    </source>
</evidence>
<keyword evidence="5" id="KW-0677">Repeat</keyword>
<dbReference type="InterPro" id="IPR013210">
    <property type="entry name" value="LRR_N_plant-typ"/>
</dbReference>
<keyword evidence="9" id="KW-0325">Glycoprotein</keyword>
<evidence type="ECO:0000256" key="8">
    <source>
        <dbReference type="ARBA" id="ARBA00023170"/>
    </source>
</evidence>
<comment type="caution">
    <text evidence="11">The sequence shown here is derived from an EMBL/GenBank/DDBJ whole genome shotgun (WGS) entry which is preliminary data.</text>
</comment>
<dbReference type="GO" id="GO:0016020">
    <property type="term" value="C:membrane"/>
    <property type="evidence" value="ECO:0007669"/>
    <property type="project" value="UniProtKB-SubCell"/>
</dbReference>
<proteinExistence type="predicted"/>
<dbReference type="OrthoDB" id="749832at2759"/>
<evidence type="ECO:0000256" key="3">
    <source>
        <dbReference type="ARBA" id="ARBA00022692"/>
    </source>
</evidence>
<keyword evidence="8" id="KW-0675">Receptor</keyword>
<name>A0A371FWA3_MUCPR</name>
<sequence length="400" mass="44122">LALFALRKRVALLKIKKDIKDPANCLSSCVGKDCCNWIGIECDNQTGHVLKLHLGSKQICTTTTNKFTWFPLGGEINPSLTDLKHDFNNFEGIPIPKFIGSLSMLRYLDLSFAKFAGMIPTHLGNLSSLNYLDISESSLWVRDVSWLSALSLLQYLHMNSINITSTSHELFQAVSMIPSLNLSSCNLVTLPPSLPFENFTSLSVLDLSVNHFNSSIPSWLFNMSNLTDIDLSFSSLTGSLPVLRRGNLCKLQNLDLSNNDLTGDITQMLETFSSCTNQSLMFLNLNSNKLTGTLPHSLGLFNSLCDLDLSSNSLSGPIPASVGNLSNLGSLNLEGNMMNGKIPESIGQLTKLYALNLLHNNWEDTITNIHFHNLSNLVSFFVSSKTNPFTLNVTQDWNPP</sequence>
<evidence type="ECO:0000256" key="2">
    <source>
        <dbReference type="ARBA" id="ARBA00022614"/>
    </source>
</evidence>